<accession>A0A1Z5IFR3</accession>
<dbReference type="Proteomes" id="UP000198374">
    <property type="component" value="Unassembled WGS sequence"/>
</dbReference>
<gene>
    <name evidence="5" type="primary">araC_2</name>
    <name evidence="5" type="ORF">IWT30_02253</name>
</gene>
<feature type="domain" description="HTH araC/xylS-type" evidence="4">
    <location>
        <begin position="209"/>
        <end position="306"/>
    </location>
</feature>
<proteinExistence type="predicted"/>
<protein>
    <submittedName>
        <fullName evidence="5">AraC family transcriptional regulator</fullName>
    </submittedName>
</protein>
<evidence type="ECO:0000256" key="1">
    <source>
        <dbReference type="ARBA" id="ARBA00023015"/>
    </source>
</evidence>
<dbReference type="PANTHER" id="PTHR43280">
    <property type="entry name" value="ARAC-FAMILY TRANSCRIPTIONAL REGULATOR"/>
    <property type="match status" value="1"/>
</dbReference>
<evidence type="ECO:0000313" key="5">
    <source>
        <dbReference type="EMBL" id="GAX00271.1"/>
    </source>
</evidence>
<dbReference type="SMART" id="SM00342">
    <property type="entry name" value="HTH_ARAC"/>
    <property type="match status" value="1"/>
</dbReference>
<dbReference type="Pfam" id="PF12833">
    <property type="entry name" value="HTH_18"/>
    <property type="match status" value="1"/>
</dbReference>
<dbReference type="PROSITE" id="PS01124">
    <property type="entry name" value="HTH_ARAC_FAMILY_2"/>
    <property type="match status" value="1"/>
</dbReference>
<organism evidence="5 6">
    <name type="scientific">Secundilactobacillus mixtipabuli</name>
    <dbReference type="NCBI Taxonomy" id="1435342"/>
    <lineage>
        <taxon>Bacteria</taxon>
        <taxon>Bacillati</taxon>
        <taxon>Bacillota</taxon>
        <taxon>Bacilli</taxon>
        <taxon>Lactobacillales</taxon>
        <taxon>Lactobacillaceae</taxon>
        <taxon>Secundilactobacillus</taxon>
    </lineage>
</organism>
<dbReference type="InterPro" id="IPR018062">
    <property type="entry name" value="HTH_AraC-typ_CS"/>
</dbReference>
<dbReference type="InterPro" id="IPR009057">
    <property type="entry name" value="Homeodomain-like_sf"/>
</dbReference>
<keyword evidence="2" id="KW-0238">DNA-binding</keyword>
<evidence type="ECO:0000256" key="3">
    <source>
        <dbReference type="ARBA" id="ARBA00023163"/>
    </source>
</evidence>
<keyword evidence="6" id="KW-1185">Reference proteome</keyword>
<dbReference type="GO" id="GO:0043565">
    <property type="term" value="F:sequence-specific DNA binding"/>
    <property type="evidence" value="ECO:0007669"/>
    <property type="project" value="InterPro"/>
</dbReference>
<evidence type="ECO:0000256" key="2">
    <source>
        <dbReference type="ARBA" id="ARBA00023125"/>
    </source>
</evidence>
<dbReference type="InterPro" id="IPR037923">
    <property type="entry name" value="HTH-like"/>
</dbReference>
<dbReference type="PANTHER" id="PTHR43280:SF34">
    <property type="entry name" value="ARAC-FAMILY TRANSCRIPTIONAL REGULATOR"/>
    <property type="match status" value="1"/>
</dbReference>
<dbReference type="PROSITE" id="PS00041">
    <property type="entry name" value="HTH_ARAC_FAMILY_1"/>
    <property type="match status" value="1"/>
</dbReference>
<reference evidence="5 6" key="1">
    <citation type="submission" date="2015-11" db="EMBL/GenBank/DDBJ databases">
        <title>Draft genome sequences of new species of the genus Lactobacillus isolated from orchardgrass silage.</title>
        <authorList>
            <person name="Tohno M."/>
            <person name="Tanizawa Y."/>
            <person name="Arita M."/>
        </authorList>
    </citation>
    <scope>NUCLEOTIDE SEQUENCE [LARGE SCALE GENOMIC DNA]</scope>
    <source>
        <strain evidence="5 6">IWT30</strain>
    </source>
</reference>
<dbReference type="Gene3D" id="1.10.10.60">
    <property type="entry name" value="Homeodomain-like"/>
    <property type="match status" value="2"/>
</dbReference>
<dbReference type="InterPro" id="IPR014710">
    <property type="entry name" value="RmlC-like_jellyroll"/>
</dbReference>
<keyword evidence="1" id="KW-0805">Transcription regulation</keyword>
<dbReference type="InterPro" id="IPR003313">
    <property type="entry name" value="AraC-bd"/>
</dbReference>
<dbReference type="InterPro" id="IPR018060">
    <property type="entry name" value="HTH_AraC"/>
</dbReference>
<evidence type="ECO:0000259" key="4">
    <source>
        <dbReference type="PROSITE" id="PS01124"/>
    </source>
</evidence>
<dbReference type="EMBL" id="BCMF01000014">
    <property type="protein sequence ID" value="GAX00271.1"/>
    <property type="molecule type" value="Genomic_DNA"/>
</dbReference>
<name>A0A1Z5IFR3_9LACO</name>
<keyword evidence="3" id="KW-0804">Transcription</keyword>
<dbReference type="Pfam" id="PF02311">
    <property type="entry name" value="AraC_binding"/>
    <property type="match status" value="1"/>
</dbReference>
<evidence type="ECO:0000313" key="6">
    <source>
        <dbReference type="Proteomes" id="UP000198374"/>
    </source>
</evidence>
<dbReference type="GO" id="GO:0003700">
    <property type="term" value="F:DNA-binding transcription factor activity"/>
    <property type="evidence" value="ECO:0007669"/>
    <property type="project" value="InterPro"/>
</dbReference>
<dbReference type="SUPFAM" id="SSF51215">
    <property type="entry name" value="Regulatory protein AraC"/>
    <property type="match status" value="1"/>
</dbReference>
<dbReference type="SUPFAM" id="SSF46689">
    <property type="entry name" value="Homeodomain-like"/>
    <property type="match status" value="2"/>
</dbReference>
<comment type="caution">
    <text evidence="5">The sequence shown here is derived from an EMBL/GenBank/DDBJ whole genome shotgun (WGS) entry which is preliminary data.</text>
</comment>
<sequence length="308" mass="35349">MIIVSVLYKLIFANLTQNIAERDVSELLNKMSLPIDGTLTQDIVCYHNQDSQHDSPLHQHSNHFELYLFISGDVTFFTDNAAYSMRRGYLVAIPPHRWHRSFTNGKTTYDRIFLNIRTNLVSELSSDLTDLSSCFQTNQDQEVSILKLTANELNHFIDLSHELITVLRSNNYGSDIQRKIILSQILLLANTAGNAQNSEKDNIIPIQLQQMIDFIDVNLANNLSLSSFSRQFFMSATYLNRYFKRYMGLSLHNYIIEKRIELAKQLLFDGETVANTCDQCGFGNYSNFIRSFTNHVGISPGRYGKKIH</sequence>
<dbReference type="AlphaFoldDB" id="A0A1Z5IFR3"/>
<dbReference type="Gene3D" id="2.60.120.10">
    <property type="entry name" value="Jelly Rolls"/>
    <property type="match status" value="1"/>
</dbReference>